<dbReference type="Gene3D" id="3.30.2010.10">
    <property type="entry name" value="Metalloproteases ('zincins'), catalytic domain"/>
    <property type="match status" value="1"/>
</dbReference>
<evidence type="ECO:0000256" key="1">
    <source>
        <dbReference type="SAM" id="SignalP"/>
    </source>
</evidence>
<sequence>MIKRGLAWLVVVVSLVQAPALTEAAVATKNTSAVPGNTYGAPGARDIIKEIIDVVGLKPRFEVREADVDNAAAVIYNGQRYILYNRQFVAAVNNAVKTDWAAVSILAHEIGHHLNGHTLSRSGSNPQDELEADEFSGFVLRKMGASMADAQAAMRLLSDEEGSYTHPGRSSRLASISKGWQSANEQIIASTKSNGAIARPVTRPQQQAPVVASAPNRTPVRQTSAQRVVLTQADILRKVTFRAVPGERFYLTKKLSLIHVDDNGRVEVIGKMANTNSRNYPFVLQSSYFDTIYVGNNGVLVTEDGDRIGYLS</sequence>
<evidence type="ECO:0000313" key="2">
    <source>
        <dbReference type="EMBL" id="KAA5549611.1"/>
    </source>
</evidence>
<gene>
    <name evidence="2" type="ORF">F0145_00135</name>
</gene>
<keyword evidence="2" id="KW-0645">Protease</keyword>
<feature type="signal peptide" evidence="1">
    <location>
        <begin position="1"/>
        <end position="24"/>
    </location>
</feature>
<evidence type="ECO:0000313" key="3">
    <source>
        <dbReference type="Proteomes" id="UP000323426"/>
    </source>
</evidence>
<dbReference type="GO" id="GO:0006508">
    <property type="term" value="P:proteolysis"/>
    <property type="evidence" value="ECO:0007669"/>
    <property type="project" value="UniProtKB-KW"/>
</dbReference>
<accession>A0A5M6DQ04</accession>
<reference evidence="2 3" key="1">
    <citation type="submission" date="2019-09" db="EMBL/GenBank/DDBJ databases">
        <title>Genome sequence and assembly of Adhaeribacter sp.</title>
        <authorList>
            <person name="Chhetri G."/>
        </authorList>
    </citation>
    <scope>NUCLEOTIDE SEQUENCE [LARGE SCALE GENOMIC DNA]</scope>
    <source>
        <strain evidence="2 3">DK36</strain>
    </source>
</reference>
<comment type="caution">
    <text evidence="2">The sequence shown here is derived from an EMBL/GenBank/DDBJ whole genome shotgun (WGS) entry which is preliminary data.</text>
</comment>
<name>A0A5M6DQ04_9BACT</name>
<keyword evidence="3" id="KW-1185">Reference proteome</keyword>
<keyword evidence="2" id="KW-0378">Hydrolase</keyword>
<dbReference type="GO" id="GO:0008237">
    <property type="term" value="F:metallopeptidase activity"/>
    <property type="evidence" value="ECO:0007669"/>
    <property type="project" value="UniProtKB-KW"/>
</dbReference>
<proteinExistence type="predicted"/>
<protein>
    <submittedName>
        <fullName evidence="2">M48 family metalloprotease</fullName>
    </submittedName>
</protein>
<dbReference type="AlphaFoldDB" id="A0A5M6DQ04"/>
<keyword evidence="2" id="KW-0482">Metalloprotease</keyword>
<feature type="chain" id="PRO_5024378285" evidence="1">
    <location>
        <begin position="25"/>
        <end position="312"/>
    </location>
</feature>
<organism evidence="2 3">
    <name type="scientific">Adhaeribacter rhizoryzae</name>
    <dbReference type="NCBI Taxonomy" id="2607907"/>
    <lineage>
        <taxon>Bacteria</taxon>
        <taxon>Pseudomonadati</taxon>
        <taxon>Bacteroidota</taxon>
        <taxon>Cytophagia</taxon>
        <taxon>Cytophagales</taxon>
        <taxon>Hymenobacteraceae</taxon>
        <taxon>Adhaeribacter</taxon>
    </lineage>
</organism>
<dbReference type="EMBL" id="VWSF01000001">
    <property type="protein sequence ID" value="KAA5549611.1"/>
    <property type="molecule type" value="Genomic_DNA"/>
</dbReference>
<dbReference type="Proteomes" id="UP000323426">
    <property type="component" value="Unassembled WGS sequence"/>
</dbReference>
<keyword evidence="1" id="KW-0732">Signal</keyword>